<name>A0A3B0VNA0_9ZZZZ</name>
<feature type="transmembrane region" description="Helical" evidence="1">
    <location>
        <begin position="330"/>
        <end position="348"/>
    </location>
</feature>
<feature type="transmembrane region" description="Helical" evidence="1">
    <location>
        <begin position="168"/>
        <end position="192"/>
    </location>
</feature>
<organism evidence="2">
    <name type="scientific">hydrothermal vent metagenome</name>
    <dbReference type="NCBI Taxonomy" id="652676"/>
    <lineage>
        <taxon>unclassified sequences</taxon>
        <taxon>metagenomes</taxon>
        <taxon>ecological metagenomes</taxon>
    </lineage>
</organism>
<gene>
    <name evidence="2" type="ORF">MNBD_GAMMA01-1604</name>
</gene>
<reference evidence="2" key="1">
    <citation type="submission" date="2018-06" db="EMBL/GenBank/DDBJ databases">
        <authorList>
            <person name="Zhirakovskaya E."/>
        </authorList>
    </citation>
    <scope>NUCLEOTIDE SEQUENCE</scope>
</reference>
<feature type="transmembrane region" description="Helical" evidence="1">
    <location>
        <begin position="12"/>
        <end position="36"/>
    </location>
</feature>
<dbReference type="Pfam" id="PF05940">
    <property type="entry name" value="NnrS"/>
    <property type="match status" value="1"/>
</dbReference>
<keyword evidence="1" id="KW-1133">Transmembrane helix</keyword>
<dbReference type="AlphaFoldDB" id="A0A3B0VNA0"/>
<feature type="transmembrane region" description="Helical" evidence="1">
    <location>
        <begin position="212"/>
        <end position="241"/>
    </location>
</feature>
<feature type="transmembrane region" description="Helical" evidence="1">
    <location>
        <begin position="110"/>
        <end position="130"/>
    </location>
</feature>
<feature type="transmembrane region" description="Helical" evidence="1">
    <location>
        <begin position="137"/>
        <end position="156"/>
    </location>
</feature>
<feature type="transmembrane region" description="Helical" evidence="1">
    <location>
        <begin position="288"/>
        <end position="310"/>
    </location>
</feature>
<dbReference type="InterPro" id="IPR010266">
    <property type="entry name" value="NnrS"/>
</dbReference>
<feature type="transmembrane region" description="Helical" evidence="1">
    <location>
        <begin position="85"/>
        <end position="104"/>
    </location>
</feature>
<keyword evidence="1" id="KW-0472">Membrane</keyword>
<feature type="transmembrane region" description="Helical" evidence="1">
    <location>
        <begin position="355"/>
        <end position="375"/>
    </location>
</feature>
<protein>
    <submittedName>
        <fullName evidence="2">NnrS protein involved in response to NO</fullName>
    </submittedName>
</protein>
<evidence type="ECO:0000313" key="2">
    <source>
        <dbReference type="EMBL" id="VAW41970.1"/>
    </source>
</evidence>
<sequence length="385" mass="43275">MKNNSALFSLGFRPFFLGATIFAFLVMSTWVLVYLFSSQNSIFSYYSATIWHAHEMVFAYSMAVIAGFLLTAIKNWTGVQTVNGSMLMLLVGIWVIGRIAPFVVNIPWLIALLDILFLPVLAAFIAIPLVQVGNKRNYFMIVFVLIIGMLNMLVHLDLLGVINNVANYAINTAFYLIIALIIVMAGRVFPMFSQNGVASRYQVQRYSLIEKLVIPSYLIFMLCLIYIRIPVVVALASLFAAVVHGIRLRGWYNPQIWQVPLVWVLHVGYLFLIIGFLLSAISSYIPSLYFIALHAFSIGTLGVITLGMMARVSIGHTGRNLKFPPKVVKLIFLLMIAATIVRVIIPLFDIGIYQWTIIVSGLLWSLAFILFVWSYTKILVSPRVD</sequence>
<evidence type="ECO:0000256" key="1">
    <source>
        <dbReference type="SAM" id="Phobius"/>
    </source>
</evidence>
<dbReference type="EMBL" id="UOEW01000333">
    <property type="protein sequence ID" value="VAW41970.1"/>
    <property type="molecule type" value="Genomic_DNA"/>
</dbReference>
<keyword evidence="1" id="KW-0812">Transmembrane</keyword>
<proteinExistence type="predicted"/>
<feature type="non-terminal residue" evidence="2">
    <location>
        <position position="385"/>
    </location>
</feature>
<feature type="transmembrane region" description="Helical" evidence="1">
    <location>
        <begin position="56"/>
        <end position="73"/>
    </location>
</feature>
<accession>A0A3B0VNA0</accession>
<feature type="transmembrane region" description="Helical" evidence="1">
    <location>
        <begin position="261"/>
        <end position="281"/>
    </location>
</feature>